<proteinExistence type="predicted"/>
<sequence>MNDDLRTTFTRAADDAVDGAMPAEQIRRAAAERIRAKRRRRPFFVVGSAVAGLTLVGTGAFAAVQLFGDDSAPLPDVIGSPQPGSAPSETTAPAEPTSEPAETEAPAEPTAPTEPEPSQPAALPQADPTAVFPACGAVVTPPSGSPDLGFSPTWIEGAAGDSITATFWNRSGDGLAGVVSTHLTAVAVKDGVVVGWTEQAPTATTTPFDLGDGFPSEVSTTGPLARTLCTDGTTPLPAGRYSIWVSQTATVTERIPYDESFNPGAPITTPEELVVTGDVASLWMDEQGQAVPNPGVAAGWPAQMSHDVAFRGDSRPDETIVWIAGSDREYLADVDPALYRPANQVLDLGYLDPEVPFRCQPGADAELGIGGADGAGSSGSGIGVIFETREQGEAFAALWEPLHGPVLGVVTMAVGCDFS</sequence>
<organism evidence="3 4">
    <name type="scientific">Sanguibacter biliveldensis</name>
    <dbReference type="NCBI Taxonomy" id="3030830"/>
    <lineage>
        <taxon>Bacteria</taxon>
        <taxon>Bacillati</taxon>
        <taxon>Actinomycetota</taxon>
        <taxon>Actinomycetes</taxon>
        <taxon>Micrococcales</taxon>
        <taxon>Sanguibacteraceae</taxon>
        <taxon>Sanguibacter</taxon>
    </lineage>
</organism>
<accession>A0AAF1C446</accession>
<keyword evidence="2" id="KW-0812">Transmembrane</keyword>
<keyword evidence="2" id="KW-1133">Transmembrane helix</keyword>
<dbReference type="Proteomes" id="UP001304340">
    <property type="component" value="Chromosome"/>
</dbReference>
<evidence type="ECO:0000256" key="1">
    <source>
        <dbReference type="SAM" id="MobiDB-lite"/>
    </source>
</evidence>
<keyword evidence="4" id="KW-1185">Reference proteome</keyword>
<reference evidence="4" key="1">
    <citation type="submission" date="2023-11" db="EMBL/GenBank/DDBJ databases">
        <authorList>
            <person name="Helweg L.P."/>
            <person name="Kiel A."/>
            <person name="Hitz F."/>
            <person name="Ruckert-Reed C."/>
            <person name="Busche T."/>
            <person name="Kaltschmidt B."/>
            <person name="Kaltschmidt C."/>
        </authorList>
    </citation>
    <scope>NUCLEOTIDE SEQUENCE [LARGE SCALE GENOMIC DNA]</scope>
    <source>
        <strain evidence="4">4.1</strain>
    </source>
</reference>
<feature type="region of interest" description="Disordered" evidence="1">
    <location>
        <begin position="74"/>
        <end position="127"/>
    </location>
</feature>
<evidence type="ECO:0000313" key="3">
    <source>
        <dbReference type="EMBL" id="WPF81903.1"/>
    </source>
</evidence>
<evidence type="ECO:0000313" key="4">
    <source>
        <dbReference type="Proteomes" id="UP001304340"/>
    </source>
</evidence>
<evidence type="ECO:0000256" key="2">
    <source>
        <dbReference type="SAM" id="Phobius"/>
    </source>
</evidence>
<feature type="transmembrane region" description="Helical" evidence="2">
    <location>
        <begin position="43"/>
        <end position="67"/>
    </location>
</feature>
<feature type="compositionally biased region" description="Low complexity" evidence="1">
    <location>
        <begin position="85"/>
        <end position="111"/>
    </location>
</feature>
<gene>
    <name evidence="3" type="ORF">SANBI_003225</name>
</gene>
<protein>
    <submittedName>
        <fullName evidence="3">Uncharacterized protein</fullName>
    </submittedName>
</protein>
<dbReference type="AlphaFoldDB" id="A0AAF1C446"/>
<dbReference type="RefSeq" id="WP_319156821.1">
    <property type="nucleotide sequence ID" value="NZ_CP138359.1"/>
</dbReference>
<keyword evidence="2" id="KW-0472">Membrane</keyword>
<name>A0AAF1C446_9MICO</name>
<dbReference type="KEGG" id="sbil:SANBI_003225"/>
<dbReference type="EMBL" id="CP138359">
    <property type="protein sequence ID" value="WPF81903.1"/>
    <property type="molecule type" value="Genomic_DNA"/>
</dbReference>